<protein>
    <submittedName>
        <fullName evidence="1">Uncharacterized protein</fullName>
    </submittedName>
</protein>
<name>A0A5C6BTT1_9PLAN</name>
<dbReference type="EMBL" id="SJPP01000001">
    <property type="protein sequence ID" value="TWU14891.1"/>
    <property type="molecule type" value="Genomic_DNA"/>
</dbReference>
<dbReference type="AlphaFoldDB" id="A0A5C6BTT1"/>
<evidence type="ECO:0000313" key="2">
    <source>
        <dbReference type="Proteomes" id="UP000320735"/>
    </source>
</evidence>
<gene>
    <name evidence="1" type="ORF">CA54_37610</name>
</gene>
<organism evidence="1 2">
    <name type="scientific">Symmachiella macrocystis</name>
    <dbReference type="NCBI Taxonomy" id="2527985"/>
    <lineage>
        <taxon>Bacteria</taxon>
        <taxon>Pseudomonadati</taxon>
        <taxon>Planctomycetota</taxon>
        <taxon>Planctomycetia</taxon>
        <taxon>Planctomycetales</taxon>
        <taxon>Planctomycetaceae</taxon>
        <taxon>Symmachiella</taxon>
    </lineage>
</organism>
<sequence length="260" mass="29362">MDLRRTPLLRKSLMVGYIRKLAVAVSSARANRTALVKVLAEELDRLDPRDFLPDVQYDFIILRMNIRGYDDNHLHQSGLPNMDDLLHVLDHYAGIGSSAQVRAFDFIESSELRRIIKRDYRELSLILFPAGAWKSTVVLAGSILEAILVDQLTASDEVIELAKASSKAPKTKRIEKGQWTMYQLINVAADVDILPRDRANAIDVTLREYRNIIHSDVELKKQYSCTEAEASLAKGALDAVCNYLDKHALHLRQPPTEQTP</sequence>
<accession>A0A5C6BTT1</accession>
<evidence type="ECO:0000313" key="1">
    <source>
        <dbReference type="EMBL" id="TWU14891.1"/>
    </source>
</evidence>
<dbReference type="Proteomes" id="UP000320735">
    <property type="component" value="Unassembled WGS sequence"/>
</dbReference>
<reference evidence="1 2" key="1">
    <citation type="submission" date="2019-02" db="EMBL/GenBank/DDBJ databases">
        <title>Deep-cultivation of Planctomycetes and their phenomic and genomic characterization uncovers novel biology.</title>
        <authorList>
            <person name="Wiegand S."/>
            <person name="Jogler M."/>
            <person name="Boedeker C."/>
            <person name="Pinto D."/>
            <person name="Vollmers J."/>
            <person name="Rivas-Marin E."/>
            <person name="Kohn T."/>
            <person name="Peeters S.H."/>
            <person name="Heuer A."/>
            <person name="Rast P."/>
            <person name="Oberbeckmann S."/>
            <person name="Bunk B."/>
            <person name="Jeske O."/>
            <person name="Meyerdierks A."/>
            <person name="Storesund J.E."/>
            <person name="Kallscheuer N."/>
            <person name="Luecker S."/>
            <person name="Lage O.M."/>
            <person name="Pohl T."/>
            <person name="Merkel B.J."/>
            <person name="Hornburger P."/>
            <person name="Mueller R.-W."/>
            <person name="Bruemmer F."/>
            <person name="Labrenz M."/>
            <person name="Spormann A.M."/>
            <person name="Op Den Camp H."/>
            <person name="Overmann J."/>
            <person name="Amann R."/>
            <person name="Jetten M.S.M."/>
            <person name="Mascher T."/>
            <person name="Medema M.H."/>
            <person name="Devos D.P."/>
            <person name="Kaster A.-K."/>
            <person name="Ovreas L."/>
            <person name="Rohde M."/>
            <person name="Galperin M.Y."/>
            <person name="Jogler C."/>
        </authorList>
    </citation>
    <scope>NUCLEOTIDE SEQUENCE [LARGE SCALE GENOMIC DNA]</scope>
    <source>
        <strain evidence="1 2">CA54</strain>
    </source>
</reference>
<comment type="caution">
    <text evidence="1">The sequence shown here is derived from an EMBL/GenBank/DDBJ whole genome shotgun (WGS) entry which is preliminary data.</text>
</comment>
<keyword evidence="2" id="KW-1185">Reference proteome</keyword>
<proteinExistence type="predicted"/>